<dbReference type="InterPro" id="IPR015168">
    <property type="entry name" value="SsuA/THI5"/>
</dbReference>
<dbReference type="PROSITE" id="PS51257">
    <property type="entry name" value="PROKAR_LIPOPROTEIN"/>
    <property type="match status" value="1"/>
</dbReference>
<feature type="chain" id="PRO_5043588022" evidence="2">
    <location>
        <begin position="34"/>
        <end position="345"/>
    </location>
</feature>
<comment type="caution">
    <text evidence="4">The sequence shown here is derived from an EMBL/GenBank/DDBJ whole genome shotgun (WGS) entry which is preliminary data.</text>
</comment>
<organism evidence="4 5">
    <name type="scientific">Geoanaerobacter pelophilus</name>
    <dbReference type="NCBI Taxonomy" id="60036"/>
    <lineage>
        <taxon>Bacteria</taxon>
        <taxon>Pseudomonadati</taxon>
        <taxon>Thermodesulfobacteriota</taxon>
        <taxon>Desulfuromonadia</taxon>
        <taxon>Geobacterales</taxon>
        <taxon>Geobacteraceae</taxon>
        <taxon>Geoanaerobacter</taxon>
    </lineage>
</organism>
<dbReference type="RefSeq" id="WP_214170814.1">
    <property type="nucleotide sequence ID" value="NZ_JAHCVJ010000002.1"/>
</dbReference>
<sequence>MKRHAPASPRRDRYFIRLMAVAMALAMGACCCACSRTDRTPAGPTEKITLAYGVQPESALAQVAEARGYYRQEGLGTTIHLHPYGKRALADLLAGKADFATVAEPPVMFAIMNGEKIAVIATIYTSTLGHAILARKDRGISSFRDLAGKKIAATLGTTAHFFVDTILVTHGIARKDVEVVDLKAEEIPDALVRGDIDAVATFSPYLELTHKKLGDRVIIFSDRDVYRYTYNVVATQDFIRKNPAKVRKMLRALVRAEEFAREHPEAAQKIVANFSGIEFATLRDTWPNARFTVSLDQSLLLALEDESRWAVNSGLIPQRDIPNYLDFIYFDGLRSVKPEAVRILR</sequence>
<dbReference type="SMART" id="SM00062">
    <property type="entry name" value="PBPb"/>
    <property type="match status" value="1"/>
</dbReference>
<feature type="domain" description="Solute-binding protein family 3/N-terminal" evidence="3">
    <location>
        <begin position="49"/>
        <end position="274"/>
    </location>
</feature>
<dbReference type="EMBL" id="JAHCVJ010000002">
    <property type="protein sequence ID" value="MBT0664045.1"/>
    <property type="molecule type" value="Genomic_DNA"/>
</dbReference>
<protein>
    <submittedName>
        <fullName evidence="4">ABC transporter substrate-binding protein</fullName>
    </submittedName>
</protein>
<dbReference type="PANTHER" id="PTHR30024:SF42">
    <property type="entry name" value="ALIPHATIC SULFONATES-BINDING PROTEIN-RELATED"/>
    <property type="match status" value="1"/>
</dbReference>
<dbReference type="Proteomes" id="UP000811899">
    <property type="component" value="Unassembled WGS sequence"/>
</dbReference>
<keyword evidence="5" id="KW-1185">Reference proteome</keyword>
<dbReference type="SUPFAM" id="SSF53850">
    <property type="entry name" value="Periplasmic binding protein-like II"/>
    <property type="match status" value="1"/>
</dbReference>
<evidence type="ECO:0000313" key="5">
    <source>
        <dbReference type="Proteomes" id="UP000811899"/>
    </source>
</evidence>
<dbReference type="AlphaFoldDB" id="A0AAW4L647"/>
<dbReference type="PANTHER" id="PTHR30024">
    <property type="entry name" value="ALIPHATIC SULFONATES-BINDING PROTEIN-RELATED"/>
    <property type="match status" value="1"/>
</dbReference>
<keyword evidence="2" id="KW-0732">Signal</keyword>
<proteinExistence type="inferred from homology"/>
<evidence type="ECO:0000256" key="1">
    <source>
        <dbReference type="ARBA" id="ARBA00010742"/>
    </source>
</evidence>
<gene>
    <name evidence="4" type="ORF">KI809_06990</name>
</gene>
<dbReference type="Gene3D" id="3.40.190.10">
    <property type="entry name" value="Periplasmic binding protein-like II"/>
    <property type="match status" value="2"/>
</dbReference>
<evidence type="ECO:0000259" key="3">
    <source>
        <dbReference type="SMART" id="SM00062"/>
    </source>
</evidence>
<dbReference type="CDD" id="cd01008">
    <property type="entry name" value="PBP2_NrtA_SsuA_CpmA_like"/>
    <property type="match status" value="1"/>
</dbReference>
<dbReference type="Pfam" id="PF09084">
    <property type="entry name" value="NMT1"/>
    <property type="match status" value="1"/>
</dbReference>
<dbReference type="InterPro" id="IPR001638">
    <property type="entry name" value="Solute-binding_3/MltF_N"/>
</dbReference>
<reference evidence="4 5" key="1">
    <citation type="submission" date="2021-05" db="EMBL/GenBank/DDBJ databases">
        <title>The draft genome of Geobacter pelophilus DSM 12255.</title>
        <authorList>
            <person name="Xu Z."/>
            <person name="Masuda Y."/>
            <person name="Itoh H."/>
            <person name="Senoo K."/>
        </authorList>
    </citation>
    <scope>NUCLEOTIDE SEQUENCE [LARGE SCALE GENOMIC DNA]</scope>
    <source>
        <strain evidence="4 5">DSM 12255</strain>
    </source>
</reference>
<accession>A0AAW4L647</accession>
<name>A0AAW4L647_9BACT</name>
<feature type="signal peptide" evidence="2">
    <location>
        <begin position="1"/>
        <end position="33"/>
    </location>
</feature>
<evidence type="ECO:0000256" key="2">
    <source>
        <dbReference type="SAM" id="SignalP"/>
    </source>
</evidence>
<comment type="similarity">
    <text evidence="1">Belongs to the bacterial solute-binding protein SsuA/TauA family.</text>
</comment>
<evidence type="ECO:0000313" key="4">
    <source>
        <dbReference type="EMBL" id="MBT0664045.1"/>
    </source>
</evidence>